<dbReference type="GO" id="GO:0007156">
    <property type="term" value="P:homophilic cell adhesion via plasma membrane adhesion molecules"/>
    <property type="evidence" value="ECO:0007669"/>
    <property type="project" value="InterPro"/>
</dbReference>
<keyword evidence="5 14" id="KW-0732">Signal</keyword>
<dbReference type="PANTHER" id="PTHR24028">
    <property type="entry name" value="CADHERIN-87A"/>
    <property type="match status" value="1"/>
</dbReference>
<dbReference type="FunFam" id="2.60.40.60:FF:000001">
    <property type="entry name" value="Protocadherin alpha 2"/>
    <property type="match status" value="1"/>
</dbReference>
<evidence type="ECO:0000256" key="14">
    <source>
        <dbReference type="SAM" id="SignalP"/>
    </source>
</evidence>
<feature type="domain" description="Cadherin" evidence="15">
    <location>
        <begin position="32"/>
        <end position="138"/>
    </location>
</feature>
<dbReference type="PROSITE" id="PS00232">
    <property type="entry name" value="CADHERIN_1"/>
    <property type="match status" value="4"/>
</dbReference>
<dbReference type="FunFam" id="2.60.40.60:FF:000002">
    <property type="entry name" value="Protocadherin alpha 2"/>
    <property type="match status" value="1"/>
</dbReference>
<evidence type="ECO:0000313" key="16">
    <source>
        <dbReference type="EMBL" id="OCT88393.1"/>
    </source>
</evidence>
<dbReference type="EMBL" id="CM004470">
    <property type="protein sequence ID" value="OCT88393.1"/>
    <property type="molecule type" value="Genomic_DNA"/>
</dbReference>
<dbReference type="Gene3D" id="2.60.40.60">
    <property type="entry name" value="Cadherins"/>
    <property type="match status" value="6"/>
</dbReference>
<feature type="signal peptide" evidence="14">
    <location>
        <begin position="1"/>
        <end position="34"/>
    </location>
</feature>
<evidence type="ECO:0000256" key="4">
    <source>
        <dbReference type="ARBA" id="ARBA00022692"/>
    </source>
</evidence>
<dbReference type="AlphaFoldDB" id="A0A974DAS7"/>
<dbReference type="Proteomes" id="UP000694892">
    <property type="component" value="Chromosome 3L"/>
</dbReference>
<dbReference type="GO" id="GO:0005509">
    <property type="term" value="F:calcium ion binding"/>
    <property type="evidence" value="ECO:0007669"/>
    <property type="project" value="UniProtKB-UniRule"/>
</dbReference>
<dbReference type="FunFam" id="2.60.40.60:FF:000006">
    <property type="entry name" value="Protocadherin alpha 2"/>
    <property type="match status" value="1"/>
</dbReference>
<dbReference type="Pfam" id="PF16492">
    <property type="entry name" value="Cadherin_C_2"/>
    <property type="match status" value="1"/>
</dbReference>
<feature type="domain" description="Cadherin" evidence="15">
    <location>
        <begin position="248"/>
        <end position="354"/>
    </location>
</feature>
<evidence type="ECO:0000256" key="7">
    <source>
        <dbReference type="ARBA" id="ARBA00022837"/>
    </source>
</evidence>
<evidence type="ECO:0000256" key="12">
    <source>
        <dbReference type="PROSITE-ProRule" id="PRU00043"/>
    </source>
</evidence>
<comment type="subcellular location">
    <subcellularLocation>
        <location evidence="2">Cell membrane</location>
        <topology evidence="2">Single-pass type I membrane protein</topology>
    </subcellularLocation>
</comment>
<feature type="domain" description="Cadherin" evidence="15">
    <location>
        <begin position="589"/>
        <end position="682"/>
    </location>
</feature>
<keyword evidence="4 13" id="KW-0812">Transmembrane</keyword>
<evidence type="ECO:0000256" key="10">
    <source>
        <dbReference type="ARBA" id="ARBA00023136"/>
    </source>
</evidence>
<dbReference type="SMART" id="SM00112">
    <property type="entry name" value="CA"/>
    <property type="match status" value="6"/>
</dbReference>
<dbReference type="OMA" id="YFEMSVE"/>
<evidence type="ECO:0000256" key="13">
    <source>
        <dbReference type="SAM" id="Phobius"/>
    </source>
</evidence>
<dbReference type="InterPro" id="IPR032455">
    <property type="entry name" value="Cadherin_C"/>
</dbReference>
<dbReference type="SUPFAM" id="SSF49313">
    <property type="entry name" value="Cadherin-like"/>
    <property type="match status" value="6"/>
</dbReference>
<dbReference type="PROSITE" id="PS50268">
    <property type="entry name" value="CADHERIN_2"/>
    <property type="match status" value="6"/>
</dbReference>
<dbReference type="InterPro" id="IPR020894">
    <property type="entry name" value="Cadherin_CS"/>
</dbReference>
<reference evidence="17" key="1">
    <citation type="journal article" date="2016" name="Nature">
        <title>Genome evolution in the allotetraploid frog Xenopus laevis.</title>
        <authorList>
            <person name="Session A.M."/>
            <person name="Uno Y."/>
            <person name="Kwon T."/>
            <person name="Chapman J.A."/>
            <person name="Toyoda A."/>
            <person name="Takahashi S."/>
            <person name="Fukui A."/>
            <person name="Hikosaka A."/>
            <person name="Suzuki A."/>
            <person name="Kondo M."/>
            <person name="van Heeringen S.J."/>
            <person name="Quigley I."/>
            <person name="Heinz S."/>
            <person name="Ogino H."/>
            <person name="Ochi H."/>
            <person name="Hellsten U."/>
            <person name="Lyons J.B."/>
            <person name="Simakov O."/>
            <person name="Putnam N."/>
            <person name="Stites J."/>
            <person name="Kuroki Y."/>
            <person name="Tanaka T."/>
            <person name="Michiue T."/>
            <person name="Watanabe M."/>
            <person name="Bogdanovic O."/>
            <person name="Lister R."/>
            <person name="Georgiou G."/>
            <person name="Paranjpe S.S."/>
            <person name="van Kruijsbergen I."/>
            <person name="Shu S."/>
            <person name="Carlson J."/>
            <person name="Kinoshita T."/>
            <person name="Ohta Y."/>
            <person name="Mawaribuchi S."/>
            <person name="Jenkins J."/>
            <person name="Grimwood J."/>
            <person name="Schmutz J."/>
            <person name="Mitros T."/>
            <person name="Mozaffari S.V."/>
            <person name="Suzuki Y."/>
            <person name="Haramoto Y."/>
            <person name="Yamamoto T.S."/>
            <person name="Takagi C."/>
            <person name="Heald R."/>
            <person name="Miller K."/>
            <person name="Haudenschild C."/>
            <person name="Kitzman J."/>
            <person name="Nakayama T."/>
            <person name="Izutsu Y."/>
            <person name="Robert J."/>
            <person name="Fortriede J."/>
            <person name="Burns K."/>
            <person name="Lotay V."/>
            <person name="Karimi K."/>
            <person name="Yasuoka Y."/>
            <person name="Dichmann D.S."/>
            <person name="Flajnik M.F."/>
            <person name="Houston D.W."/>
            <person name="Shendure J."/>
            <person name="DuPasquier L."/>
            <person name="Vize P.D."/>
            <person name="Zorn A.M."/>
            <person name="Ito M."/>
            <person name="Marcotte E.M."/>
            <person name="Wallingford J.B."/>
            <person name="Ito Y."/>
            <person name="Asashima M."/>
            <person name="Ueno N."/>
            <person name="Matsuda Y."/>
            <person name="Veenstra G.J."/>
            <person name="Fujiyama A."/>
            <person name="Harland R.M."/>
            <person name="Taira M."/>
            <person name="Rokhsar D.S."/>
        </authorList>
    </citation>
    <scope>NUCLEOTIDE SEQUENCE [LARGE SCALE GENOMIC DNA]</scope>
    <source>
        <strain evidence="17">J</strain>
    </source>
</reference>
<dbReference type="FunFam" id="2.60.40.60:FF:000018">
    <property type="entry name" value="Protocadherin gamma c3"/>
    <property type="match status" value="1"/>
</dbReference>
<keyword evidence="8" id="KW-0130">Cell adhesion</keyword>
<dbReference type="FunFam" id="2.60.40.60:FF:000129">
    <property type="entry name" value="protocadherin alpha-C2 isoform X1"/>
    <property type="match status" value="1"/>
</dbReference>
<feature type="domain" description="Cadherin" evidence="15">
    <location>
        <begin position="139"/>
        <end position="247"/>
    </location>
</feature>
<dbReference type="PRINTS" id="PR00205">
    <property type="entry name" value="CADHERIN"/>
</dbReference>
<organism evidence="16 17">
    <name type="scientific">Xenopus laevis</name>
    <name type="common">African clawed frog</name>
    <dbReference type="NCBI Taxonomy" id="8355"/>
    <lineage>
        <taxon>Eukaryota</taxon>
        <taxon>Metazoa</taxon>
        <taxon>Chordata</taxon>
        <taxon>Craniata</taxon>
        <taxon>Vertebrata</taxon>
        <taxon>Euteleostomi</taxon>
        <taxon>Amphibia</taxon>
        <taxon>Batrachia</taxon>
        <taxon>Anura</taxon>
        <taxon>Pipoidea</taxon>
        <taxon>Pipidae</taxon>
        <taxon>Xenopodinae</taxon>
        <taxon>Xenopus</taxon>
        <taxon>Xenopus</taxon>
    </lineage>
</organism>
<evidence type="ECO:0000256" key="5">
    <source>
        <dbReference type="ARBA" id="ARBA00022729"/>
    </source>
</evidence>
<evidence type="ECO:0000256" key="6">
    <source>
        <dbReference type="ARBA" id="ARBA00022737"/>
    </source>
</evidence>
<evidence type="ECO:0000256" key="11">
    <source>
        <dbReference type="ARBA" id="ARBA00023180"/>
    </source>
</evidence>
<gene>
    <name evidence="16" type="ORF">XELAEV_18017024mg</name>
</gene>
<sequence>MAAKEIHNFQMSQGMRWQVTFSCLLFWLCHLVSGQLHYSITEELRKGSVIANIATDLELDIKTLQSRKLSIVSHILETYFALDLESGNLYIKDRIDREILCRTETTCFLTFDAVLENPLNVFTVTIEIQDINDNPPVFFHDTITLKISESTATGTFVALQNAEDPDIGTNSVQSYSLSDNNHFTLRKRSSTDQNGFPELVLEKPLDRETQKVHELILTASDGGYPVKTGTVIIRVIVTDANDNLPVFSQAVYKVSISENTPINSTVLYVNATDKDEGTNAQITYSFIKTSENGIHTPMFSINQINGEIKTQQILDFELTRNYEVSVQATDGGGFVSHSKVLIEIIDENDNAPEITVTSISSPVPEDSEPGTVIALIKVHDKDSGENGVAECQLLGSPPFQLVSTSTSYYRIITTSALDREKVQLYNITILANDKGSPQLFSRKSIILHISDVNDNPPVFLKSTYVAYLPENNLPGASIYKIQASDMDTGDNAKVVYSVFNTDTEVFPVSSYFSINIETGVLYAQRSFDYEQHKEFAMHVQAKDNGFPSLSSNAILFIRIIDQNDNAPKILYPSTENGDSSIFEIVPFASPQGSLVTKVVAVDADSGHNSWLSYHFIQISEPFPFSISQKTGEIKTTRVFQEKDVLKHKALIMVKDNGDPVLSATATLSLVVADYIQQVVPQLSNTLSDDNTPANLQMYLMIALALISLLFILTIILVIISKCKDSKPSPVLGFQSANLYSEVDPGMLSRFNNGTLTLPYSYNVCVALDSSEGDFTFIKADQNVPTDNLIDADDSGLGNENLKNTLSPSNIIQVS</sequence>
<feature type="chain" id="PRO_5037701337" description="Cadherin domain-containing protein" evidence="14">
    <location>
        <begin position="35"/>
        <end position="814"/>
    </location>
</feature>
<feature type="transmembrane region" description="Helical" evidence="13">
    <location>
        <begin position="697"/>
        <end position="719"/>
    </location>
</feature>
<keyword evidence="9 13" id="KW-1133">Transmembrane helix</keyword>
<evidence type="ECO:0000256" key="2">
    <source>
        <dbReference type="ARBA" id="ARBA00004251"/>
    </source>
</evidence>
<keyword evidence="10 13" id="KW-0472">Membrane</keyword>
<dbReference type="InterPro" id="IPR013164">
    <property type="entry name" value="Cadherin_N"/>
</dbReference>
<dbReference type="FunFam" id="2.60.40.60:FF:000004">
    <property type="entry name" value="Protocadherin 1 gamma 2"/>
    <property type="match status" value="1"/>
</dbReference>
<evidence type="ECO:0000256" key="9">
    <source>
        <dbReference type="ARBA" id="ARBA00022989"/>
    </source>
</evidence>
<keyword evidence="6" id="KW-0677">Repeat</keyword>
<evidence type="ECO:0000256" key="8">
    <source>
        <dbReference type="ARBA" id="ARBA00022889"/>
    </source>
</evidence>
<evidence type="ECO:0000313" key="17">
    <source>
        <dbReference type="Proteomes" id="UP000694892"/>
    </source>
</evidence>
<dbReference type="Pfam" id="PF08266">
    <property type="entry name" value="Cadherin_2"/>
    <property type="match status" value="1"/>
</dbReference>
<protein>
    <recommendedName>
        <fullName evidence="15">Cadherin domain-containing protein</fullName>
    </recommendedName>
</protein>
<dbReference type="GO" id="GO:0005886">
    <property type="term" value="C:plasma membrane"/>
    <property type="evidence" value="ECO:0007669"/>
    <property type="project" value="UniProtKB-SubCell"/>
</dbReference>
<feature type="domain" description="Cadherin" evidence="15">
    <location>
        <begin position="460"/>
        <end position="569"/>
    </location>
</feature>
<dbReference type="CDD" id="cd11304">
    <property type="entry name" value="Cadherin_repeat"/>
    <property type="match status" value="6"/>
</dbReference>
<proteinExistence type="predicted"/>
<keyword evidence="3" id="KW-1003">Cell membrane</keyword>
<dbReference type="Pfam" id="PF00028">
    <property type="entry name" value="Cadherin"/>
    <property type="match status" value="5"/>
</dbReference>
<dbReference type="InterPro" id="IPR050174">
    <property type="entry name" value="Protocadherin/Cadherin-CA"/>
</dbReference>
<evidence type="ECO:0000256" key="3">
    <source>
        <dbReference type="ARBA" id="ARBA00022475"/>
    </source>
</evidence>
<evidence type="ECO:0000259" key="15">
    <source>
        <dbReference type="PROSITE" id="PS50268"/>
    </source>
</evidence>
<dbReference type="PANTHER" id="PTHR24028:SF73">
    <property type="entry name" value="PROTOCADHERIN GAMMA-B3-RELATED"/>
    <property type="match status" value="1"/>
</dbReference>
<evidence type="ECO:0000256" key="1">
    <source>
        <dbReference type="ARBA" id="ARBA00003436"/>
    </source>
</evidence>
<keyword evidence="11" id="KW-0325">Glycoprotein</keyword>
<dbReference type="InterPro" id="IPR015919">
    <property type="entry name" value="Cadherin-like_sf"/>
</dbReference>
<accession>A0A974DAS7</accession>
<comment type="function">
    <text evidence="1">Potential calcium-dependent cell-adhesion protein. May be involved in the establishment and maintenance of specific neuronal connections in the brain.</text>
</comment>
<feature type="domain" description="Cadherin" evidence="15">
    <location>
        <begin position="355"/>
        <end position="459"/>
    </location>
</feature>
<dbReference type="InterPro" id="IPR002126">
    <property type="entry name" value="Cadherin-like_dom"/>
</dbReference>
<keyword evidence="7 12" id="KW-0106">Calcium</keyword>
<name>A0A974DAS7_XENLA</name>